<protein>
    <submittedName>
        <fullName evidence="2">Nuclear transport factor 2 family protein</fullName>
    </submittedName>
</protein>
<dbReference type="EMBL" id="SAIY01000002">
    <property type="protein sequence ID" value="NGM12453.1"/>
    <property type="molecule type" value="Genomic_DNA"/>
</dbReference>
<gene>
    <name evidence="2" type="ORF">ENC19_07180</name>
</gene>
<dbReference type="Proteomes" id="UP000478148">
    <property type="component" value="Unassembled WGS sequence"/>
</dbReference>
<feature type="domain" description="DUF4440" evidence="1">
    <location>
        <begin position="14"/>
        <end position="115"/>
    </location>
</feature>
<comment type="caution">
    <text evidence="2">The sequence shown here is derived from an EMBL/GenBank/DDBJ whole genome shotgun (WGS) entry which is preliminary data.</text>
</comment>
<dbReference type="SUPFAM" id="SSF54427">
    <property type="entry name" value="NTF2-like"/>
    <property type="match status" value="1"/>
</dbReference>
<dbReference type="RefSeq" id="WP_164446329.1">
    <property type="nucleotide sequence ID" value="NZ_SAIY01000002.1"/>
</dbReference>
<keyword evidence="3" id="KW-1185">Reference proteome</keyword>
<dbReference type="InterPro" id="IPR032710">
    <property type="entry name" value="NTF2-like_dom_sf"/>
</dbReference>
<evidence type="ECO:0000313" key="2">
    <source>
        <dbReference type="EMBL" id="NGM12453.1"/>
    </source>
</evidence>
<dbReference type="InterPro" id="IPR027843">
    <property type="entry name" value="DUF4440"/>
</dbReference>
<reference evidence="2 3" key="1">
    <citation type="submission" date="2020-02" db="EMBL/GenBank/DDBJ databases">
        <title>Draft Genome Sequence of Verrucosispora sp. Strain CWR15, Isolated from Gulf of Mexico Sponge.</title>
        <authorList>
            <person name="Kennedy S.J."/>
            <person name="Cella E."/>
            <person name="Azarian T."/>
            <person name="Baker B.J."/>
            <person name="Shaw L.N."/>
        </authorList>
    </citation>
    <scope>NUCLEOTIDE SEQUENCE [LARGE SCALE GENOMIC DNA]</scope>
    <source>
        <strain evidence="2 3">CWR15</strain>
    </source>
</reference>
<sequence length="128" mass="14421">MTTITQDLEKELFALEQEGWRAISSANGDFYRQLVTEQTLVVEHDGISTGDDLVAEIDGNTSPFTGFTLDEQRIVPVSDDTAVITYRAIAEVSGRGTFRLYMSSLWQRQADGWKLLFHQQTPMSNQES</sequence>
<organism evidence="2 3">
    <name type="scientific">Verrucosispora sioxanthis</name>
    <dbReference type="NCBI Taxonomy" id="2499994"/>
    <lineage>
        <taxon>Bacteria</taxon>
        <taxon>Bacillati</taxon>
        <taxon>Actinomycetota</taxon>
        <taxon>Actinomycetes</taxon>
        <taxon>Micromonosporales</taxon>
        <taxon>Micromonosporaceae</taxon>
        <taxon>Micromonospora</taxon>
    </lineage>
</organism>
<dbReference type="Gene3D" id="3.10.450.50">
    <property type="match status" value="1"/>
</dbReference>
<proteinExistence type="predicted"/>
<dbReference type="Pfam" id="PF14534">
    <property type="entry name" value="DUF4440"/>
    <property type="match status" value="1"/>
</dbReference>
<evidence type="ECO:0000313" key="3">
    <source>
        <dbReference type="Proteomes" id="UP000478148"/>
    </source>
</evidence>
<accession>A0A6M1L739</accession>
<evidence type="ECO:0000259" key="1">
    <source>
        <dbReference type="Pfam" id="PF14534"/>
    </source>
</evidence>
<name>A0A6M1L739_9ACTN</name>
<dbReference type="AlphaFoldDB" id="A0A6M1L739"/>